<feature type="transmembrane region" description="Helical" evidence="1">
    <location>
        <begin position="73"/>
        <end position="95"/>
    </location>
</feature>
<keyword evidence="3" id="KW-1185">Reference proteome</keyword>
<reference evidence="2 3" key="1">
    <citation type="submission" date="2018-03" db="EMBL/GenBank/DDBJ databases">
        <title>Genomic Encyclopedia of Archaeal and Bacterial Type Strains, Phase II (KMG-II): from individual species to whole genera.</title>
        <authorList>
            <person name="Goeker M."/>
        </authorList>
    </citation>
    <scope>NUCLEOTIDE SEQUENCE [LARGE SCALE GENOMIC DNA]</scope>
    <source>
        <strain evidence="2 3">DSM 45211</strain>
    </source>
</reference>
<name>A0A2P8EC28_9ACTN</name>
<dbReference type="Pfam" id="PF20064">
    <property type="entry name" value="DUF6463"/>
    <property type="match status" value="1"/>
</dbReference>
<protein>
    <submittedName>
        <fullName evidence="2">Uncharacterized protein</fullName>
    </submittedName>
</protein>
<dbReference type="Proteomes" id="UP000243528">
    <property type="component" value="Unassembled WGS sequence"/>
</dbReference>
<gene>
    <name evidence="2" type="ORF">CLV30_102424</name>
</gene>
<keyword evidence="1" id="KW-0472">Membrane</keyword>
<accession>A0A2P8EC28</accession>
<organism evidence="2 3">
    <name type="scientific">Haloactinopolyspora alba</name>
    <dbReference type="NCBI Taxonomy" id="648780"/>
    <lineage>
        <taxon>Bacteria</taxon>
        <taxon>Bacillati</taxon>
        <taxon>Actinomycetota</taxon>
        <taxon>Actinomycetes</taxon>
        <taxon>Jiangellales</taxon>
        <taxon>Jiangellaceae</taxon>
        <taxon>Haloactinopolyspora</taxon>
    </lineage>
</organism>
<evidence type="ECO:0000313" key="3">
    <source>
        <dbReference type="Proteomes" id="UP000243528"/>
    </source>
</evidence>
<keyword evidence="1" id="KW-0812">Transmembrane</keyword>
<dbReference type="RefSeq" id="WP_165358426.1">
    <property type="nucleotide sequence ID" value="NZ_ML142898.1"/>
</dbReference>
<dbReference type="EMBL" id="PYGE01000002">
    <property type="protein sequence ID" value="PSL07035.1"/>
    <property type="molecule type" value="Genomic_DNA"/>
</dbReference>
<keyword evidence="1" id="KW-1133">Transmembrane helix</keyword>
<proteinExistence type="predicted"/>
<evidence type="ECO:0000256" key="1">
    <source>
        <dbReference type="SAM" id="Phobius"/>
    </source>
</evidence>
<dbReference type="InterPro" id="IPR045590">
    <property type="entry name" value="DUF6463"/>
</dbReference>
<dbReference type="AlphaFoldDB" id="A0A2P8EC28"/>
<comment type="caution">
    <text evidence="2">The sequence shown here is derived from an EMBL/GenBank/DDBJ whole genome shotgun (WGS) entry which is preliminary data.</text>
</comment>
<feature type="transmembrane region" description="Helical" evidence="1">
    <location>
        <begin position="115"/>
        <end position="137"/>
    </location>
</feature>
<sequence length="159" mass="17030">MIRTSPRRAAGTAGRRLTQSAGWIAAAFGTVHIAVAPLDTRDVWSQVVSEGWLNTFTLDKATSLAELERSETFWVTLGSFGAPMLVLGSSVVWSARHGHRVPGWLGWMVLGWSVPMVSVLPASPGWALPVVGGLIVLGDRERSRQARSEPDADAVPTTA</sequence>
<evidence type="ECO:0000313" key="2">
    <source>
        <dbReference type="EMBL" id="PSL07035.1"/>
    </source>
</evidence>